<dbReference type="EMBL" id="BMPP01000012">
    <property type="protein sequence ID" value="GGK32993.1"/>
    <property type="molecule type" value="Genomic_DNA"/>
</dbReference>
<keyword evidence="1 5" id="KW-0413">Isomerase</keyword>
<dbReference type="InterPro" id="IPR046357">
    <property type="entry name" value="PPIase_dom_sf"/>
</dbReference>
<keyword evidence="3" id="KW-0732">Signal</keyword>
<dbReference type="PROSITE" id="PS50198">
    <property type="entry name" value="PPIC_PPIASE_2"/>
    <property type="match status" value="1"/>
</dbReference>
<dbReference type="Gene3D" id="1.10.4030.10">
    <property type="entry name" value="Porin chaperone SurA, peptide-binding domain"/>
    <property type="match status" value="1"/>
</dbReference>
<organism evidence="5 6">
    <name type="scientific">Deinococcus malanensis</name>
    <dbReference type="NCBI Taxonomy" id="1706855"/>
    <lineage>
        <taxon>Bacteria</taxon>
        <taxon>Thermotogati</taxon>
        <taxon>Deinococcota</taxon>
        <taxon>Deinococci</taxon>
        <taxon>Deinococcales</taxon>
        <taxon>Deinococcaceae</taxon>
        <taxon>Deinococcus</taxon>
    </lineage>
</organism>
<feature type="chain" id="PRO_5045866410" evidence="3">
    <location>
        <begin position="18"/>
        <end position="344"/>
    </location>
</feature>
<dbReference type="Gene3D" id="3.10.50.40">
    <property type="match status" value="1"/>
</dbReference>
<evidence type="ECO:0000259" key="4">
    <source>
        <dbReference type="PROSITE" id="PS50198"/>
    </source>
</evidence>
<evidence type="ECO:0000256" key="3">
    <source>
        <dbReference type="SAM" id="SignalP"/>
    </source>
</evidence>
<accession>A0ABQ2EZK1</accession>
<feature type="compositionally biased region" description="Low complexity" evidence="2">
    <location>
        <begin position="16"/>
        <end position="28"/>
    </location>
</feature>
<evidence type="ECO:0000313" key="5">
    <source>
        <dbReference type="EMBL" id="GGK32993.1"/>
    </source>
</evidence>
<gene>
    <name evidence="5" type="ORF">GCM10008955_28780</name>
</gene>
<evidence type="ECO:0000256" key="2">
    <source>
        <dbReference type="SAM" id="MobiDB-lite"/>
    </source>
</evidence>
<proteinExistence type="predicted"/>
<keyword evidence="1" id="KW-0697">Rotamase</keyword>
<evidence type="ECO:0000256" key="1">
    <source>
        <dbReference type="PROSITE-ProRule" id="PRU00278"/>
    </source>
</evidence>
<protein>
    <submittedName>
        <fullName evidence="5">Peptidylprolyl isomerase</fullName>
    </submittedName>
</protein>
<feature type="compositionally biased region" description="Pro residues" evidence="2">
    <location>
        <begin position="29"/>
        <end position="41"/>
    </location>
</feature>
<feature type="domain" description="PpiC" evidence="4">
    <location>
        <begin position="201"/>
        <end position="290"/>
    </location>
</feature>
<sequence>MKQLLITLALLGGGALAQTTTPPTTTPARPAPATTPAPARPAPAQTTTAQDSAVVGRVGSEVITLGEFNRAFRQAVARVLNSQGVPFEESYMAEFNDARGEYLKQYLRDRAIYQLARGSVKADAAEVDKQVADARADFESDAEFADALAGTGYASVADLRADLERQLVVGAYLRSIQGRFKFGDAVVAGNYNLNRKAFMRQREACARHILVKSQADAQAVVKELQAGGDFAKIAASKSQDPGSAAQGGDLGCFGEGDMVATFDKASFTGPLNTPQVVQSEFGWHIVLVAKRTEAGVVPLTEAAPVIREQLTREAAQKYLNAQIDKMKTESFPDVVKVTTAPAPK</sequence>
<dbReference type="RefSeq" id="WP_189010027.1">
    <property type="nucleotide sequence ID" value="NZ_BMPP01000012.1"/>
</dbReference>
<feature type="region of interest" description="Disordered" evidence="2">
    <location>
        <begin position="16"/>
        <end position="53"/>
    </location>
</feature>
<dbReference type="Pfam" id="PF13616">
    <property type="entry name" value="Rotamase_3"/>
    <property type="match status" value="1"/>
</dbReference>
<name>A0ABQ2EZK1_9DEIO</name>
<dbReference type="PANTHER" id="PTHR47245:SF2">
    <property type="entry name" value="PEPTIDYL-PROLYL CIS-TRANS ISOMERASE HP_0175-RELATED"/>
    <property type="match status" value="1"/>
</dbReference>
<dbReference type="PANTHER" id="PTHR47245">
    <property type="entry name" value="PEPTIDYLPROLYL ISOMERASE"/>
    <property type="match status" value="1"/>
</dbReference>
<dbReference type="InterPro" id="IPR050245">
    <property type="entry name" value="PrsA_foldase"/>
</dbReference>
<dbReference type="InterPro" id="IPR027304">
    <property type="entry name" value="Trigger_fact/SurA_dom_sf"/>
</dbReference>
<dbReference type="GO" id="GO:0016853">
    <property type="term" value="F:isomerase activity"/>
    <property type="evidence" value="ECO:0007669"/>
    <property type="project" value="UniProtKB-KW"/>
</dbReference>
<reference evidence="6" key="1">
    <citation type="journal article" date="2019" name="Int. J. Syst. Evol. Microbiol.">
        <title>The Global Catalogue of Microorganisms (GCM) 10K type strain sequencing project: providing services to taxonomists for standard genome sequencing and annotation.</title>
        <authorList>
            <consortium name="The Broad Institute Genomics Platform"/>
            <consortium name="The Broad Institute Genome Sequencing Center for Infectious Disease"/>
            <person name="Wu L."/>
            <person name="Ma J."/>
        </authorList>
    </citation>
    <scope>NUCLEOTIDE SEQUENCE [LARGE SCALE GENOMIC DNA]</scope>
    <source>
        <strain evidence="6">JCM 30331</strain>
    </source>
</reference>
<evidence type="ECO:0000313" key="6">
    <source>
        <dbReference type="Proteomes" id="UP000647587"/>
    </source>
</evidence>
<dbReference type="Proteomes" id="UP000647587">
    <property type="component" value="Unassembled WGS sequence"/>
</dbReference>
<feature type="signal peptide" evidence="3">
    <location>
        <begin position="1"/>
        <end position="17"/>
    </location>
</feature>
<dbReference type="SUPFAM" id="SSF54534">
    <property type="entry name" value="FKBP-like"/>
    <property type="match status" value="1"/>
</dbReference>
<keyword evidence="6" id="KW-1185">Reference proteome</keyword>
<dbReference type="SUPFAM" id="SSF109998">
    <property type="entry name" value="Triger factor/SurA peptide-binding domain-like"/>
    <property type="match status" value="1"/>
</dbReference>
<comment type="caution">
    <text evidence="5">The sequence shown here is derived from an EMBL/GenBank/DDBJ whole genome shotgun (WGS) entry which is preliminary data.</text>
</comment>
<dbReference type="InterPro" id="IPR000297">
    <property type="entry name" value="PPIase_PpiC"/>
</dbReference>